<keyword evidence="2 8" id="KW-0812">Transmembrane</keyword>
<dbReference type="PANTHER" id="PTHR30520">
    <property type="entry name" value="FORMATE TRANSPORTER-RELATED"/>
    <property type="match status" value="1"/>
</dbReference>
<dbReference type="EMBL" id="JBHUHT010000016">
    <property type="protein sequence ID" value="MFD2097083.1"/>
    <property type="molecule type" value="Genomic_DNA"/>
</dbReference>
<evidence type="ECO:0000313" key="10">
    <source>
        <dbReference type="EMBL" id="MFD2097083.1"/>
    </source>
</evidence>
<accession>A0ABW4XPN8</accession>
<evidence type="ECO:0000256" key="5">
    <source>
        <dbReference type="ARBA" id="ARBA00049660"/>
    </source>
</evidence>
<feature type="transmembrane region" description="Helical" evidence="8">
    <location>
        <begin position="164"/>
        <end position="185"/>
    </location>
</feature>
<dbReference type="InterPro" id="IPR024002">
    <property type="entry name" value="For/NO2_transpt_CS"/>
</dbReference>
<evidence type="ECO:0000256" key="1">
    <source>
        <dbReference type="ARBA" id="ARBA00004141"/>
    </source>
</evidence>
<dbReference type="Pfam" id="PF00571">
    <property type="entry name" value="CBS"/>
    <property type="match status" value="1"/>
</dbReference>
<keyword evidence="7" id="KW-0129">CBS domain</keyword>
<gene>
    <name evidence="10" type="primary">focA</name>
    <name evidence="10" type="ORF">ACFSJ3_13890</name>
</gene>
<dbReference type="InterPro" id="IPR046342">
    <property type="entry name" value="CBS_dom_sf"/>
</dbReference>
<dbReference type="InterPro" id="IPR000644">
    <property type="entry name" value="CBS_dom"/>
</dbReference>
<dbReference type="InterPro" id="IPR000292">
    <property type="entry name" value="For/NO2_transpt"/>
</dbReference>
<feature type="transmembrane region" description="Helical" evidence="8">
    <location>
        <begin position="121"/>
        <end position="144"/>
    </location>
</feature>
<evidence type="ECO:0000313" key="11">
    <source>
        <dbReference type="Proteomes" id="UP001597380"/>
    </source>
</evidence>
<evidence type="ECO:0000256" key="3">
    <source>
        <dbReference type="ARBA" id="ARBA00022989"/>
    </source>
</evidence>
<proteinExistence type="inferred from homology"/>
<evidence type="ECO:0000256" key="2">
    <source>
        <dbReference type="ARBA" id="ARBA00022692"/>
    </source>
</evidence>
<evidence type="ECO:0000256" key="7">
    <source>
        <dbReference type="PROSITE-ProRule" id="PRU00703"/>
    </source>
</evidence>
<evidence type="ECO:0000256" key="4">
    <source>
        <dbReference type="ARBA" id="ARBA00023136"/>
    </source>
</evidence>
<evidence type="ECO:0000256" key="8">
    <source>
        <dbReference type="SAM" id="Phobius"/>
    </source>
</evidence>
<dbReference type="SMART" id="SM00116">
    <property type="entry name" value="CBS"/>
    <property type="match status" value="1"/>
</dbReference>
<feature type="transmembrane region" description="Helical" evidence="8">
    <location>
        <begin position="192"/>
        <end position="211"/>
    </location>
</feature>
<feature type="transmembrane region" description="Helical" evidence="8">
    <location>
        <begin position="77"/>
        <end position="100"/>
    </location>
</feature>
<comment type="similarity">
    <text evidence="5">Belongs to the FNT transporter (TC 1.A.16) family.</text>
</comment>
<dbReference type="SUPFAM" id="SSF54631">
    <property type="entry name" value="CBS-domain pair"/>
    <property type="match status" value="1"/>
</dbReference>
<feature type="domain" description="CBS" evidence="9">
    <location>
        <begin position="318"/>
        <end position="375"/>
    </location>
</feature>
<keyword evidence="3 8" id="KW-1133">Transmembrane helix</keyword>
<protein>
    <recommendedName>
        <fullName evidence="6">Formate transporter FocA</fullName>
    </recommendedName>
</protein>
<comment type="subcellular location">
    <subcellularLocation>
        <location evidence="1">Membrane</location>
        <topology evidence="1">Multi-pass membrane protein</topology>
    </subcellularLocation>
</comment>
<feature type="transmembrane region" description="Helical" evidence="8">
    <location>
        <begin position="39"/>
        <end position="57"/>
    </location>
</feature>
<dbReference type="Gene3D" id="3.10.580.10">
    <property type="entry name" value="CBS-domain"/>
    <property type="match status" value="1"/>
</dbReference>
<evidence type="ECO:0000259" key="9">
    <source>
        <dbReference type="PROSITE" id="PS51371"/>
    </source>
</evidence>
<dbReference type="NCBIfam" id="TIGR00790">
    <property type="entry name" value="fnt"/>
    <property type="match status" value="1"/>
</dbReference>
<dbReference type="Gene3D" id="1.20.1080.10">
    <property type="entry name" value="Glycerol uptake facilitator protein"/>
    <property type="match status" value="1"/>
</dbReference>
<comment type="caution">
    <text evidence="10">The sequence shown here is derived from an EMBL/GenBank/DDBJ whole genome shotgun (WGS) entry which is preliminary data.</text>
</comment>
<dbReference type="Pfam" id="PF01226">
    <property type="entry name" value="Form_Nir_trans"/>
    <property type="match status" value="1"/>
</dbReference>
<dbReference type="PROSITE" id="PS51371">
    <property type="entry name" value="CBS"/>
    <property type="match status" value="1"/>
</dbReference>
<dbReference type="InterPro" id="IPR023271">
    <property type="entry name" value="Aquaporin-like"/>
</dbReference>
<organism evidence="10 11">
    <name type="scientific">Corallincola platygyrae</name>
    <dbReference type="NCBI Taxonomy" id="1193278"/>
    <lineage>
        <taxon>Bacteria</taxon>
        <taxon>Pseudomonadati</taxon>
        <taxon>Pseudomonadota</taxon>
        <taxon>Gammaproteobacteria</taxon>
        <taxon>Alteromonadales</taxon>
        <taxon>Psychromonadaceae</taxon>
        <taxon>Corallincola</taxon>
    </lineage>
</organism>
<evidence type="ECO:0000256" key="6">
    <source>
        <dbReference type="NCBIfam" id="TIGR04060"/>
    </source>
</evidence>
<dbReference type="InterPro" id="IPR023999">
    <property type="entry name" value="Formate_transptr_FocA"/>
</dbReference>
<dbReference type="RefSeq" id="WP_345339992.1">
    <property type="nucleotide sequence ID" value="NZ_BAABLI010000012.1"/>
</dbReference>
<keyword evidence="4 8" id="KW-0472">Membrane</keyword>
<dbReference type="Proteomes" id="UP001597380">
    <property type="component" value="Unassembled WGS sequence"/>
</dbReference>
<keyword evidence="11" id="KW-1185">Reference proteome</keyword>
<sequence>MKLIDTNVDQLPRHAPEQMATTAEHYGYKKAMTSFKSSFALAMIAGVFIGLAFIFYITVTTGSQDTPWGLARLVGGLAFSIGLVLIVICGGELFTSTVLSSVARASKRISNRQLIACWSRVYLGNFIGALVLVALVVGAKLYLLDGGQWGANALLIAQHKLHHSFGQAVALGVLCNMLVCLGIWMTFSSDDVLTKAILVILPVALFVSTGFEHCVANMFMVPLAISIKATASPEFWANSGLAANAFNDLTISHFLINNLLPVTLGNIIGGALFVGMSYWGIYRRPALQTKSTLIHPIKNKKGINAMKNNTVLKVSEFMHTPAASLTPNSTLMEALTAMLKFHTSGLPVVNESNRVVGFISEHDLLKSLWVNEYEMDKQKHVGDVMRHEVATVSPDDCLLELAEYISIDKDKVYPVNSGGYMLSYKIESLEERLAKADVNRPKLFPVVQDGLLVGLISRQDIMYAFYKDFGGKDDWLHSKVSHQAA</sequence>
<reference evidence="11" key="1">
    <citation type="journal article" date="2019" name="Int. J. Syst. Evol. Microbiol.">
        <title>The Global Catalogue of Microorganisms (GCM) 10K type strain sequencing project: providing services to taxonomists for standard genome sequencing and annotation.</title>
        <authorList>
            <consortium name="The Broad Institute Genomics Platform"/>
            <consortium name="The Broad Institute Genome Sequencing Center for Infectious Disease"/>
            <person name="Wu L."/>
            <person name="Ma J."/>
        </authorList>
    </citation>
    <scope>NUCLEOTIDE SEQUENCE [LARGE SCALE GENOMIC DNA]</scope>
    <source>
        <strain evidence="11">CGMCC 1.10992</strain>
    </source>
</reference>
<dbReference type="NCBIfam" id="TIGR04060">
    <property type="entry name" value="formate_focA"/>
    <property type="match status" value="1"/>
</dbReference>
<dbReference type="PROSITE" id="PS01005">
    <property type="entry name" value="FORMATE_NITRITE_TP_1"/>
    <property type="match status" value="1"/>
</dbReference>
<feature type="transmembrane region" description="Helical" evidence="8">
    <location>
        <begin position="259"/>
        <end position="281"/>
    </location>
</feature>
<dbReference type="PANTHER" id="PTHR30520:SF6">
    <property type="entry name" value="FORMATE_NITRATE FAMILY TRANSPORTER (EUROFUNG)"/>
    <property type="match status" value="1"/>
</dbReference>
<name>A0ABW4XPN8_9GAMM</name>